<dbReference type="Proteomes" id="UP001344447">
    <property type="component" value="Unassembled WGS sequence"/>
</dbReference>
<dbReference type="AlphaFoldDB" id="A0AAN7YVP0"/>
<feature type="compositionally biased region" description="Polar residues" evidence="1">
    <location>
        <begin position="30"/>
        <end position="49"/>
    </location>
</feature>
<proteinExistence type="predicted"/>
<reference evidence="2 3" key="1">
    <citation type="submission" date="2023-11" db="EMBL/GenBank/DDBJ databases">
        <title>Dfirmibasis_genome.</title>
        <authorList>
            <person name="Edelbroek B."/>
            <person name="Kjellin J."/>
            <person name="Jerlstrom-Hultqvist J."/>
            <person name="Soderbom F."/>
        </authorList>
    </citation>
    <scope>NUCLEOTIDE SEQUENCE [LARGE SCALE GENOMIC DNA]</scope>
    <source>
        <strain evidence="2 3">TNS-C-14</strain>
    </source>
</reference>
<evidence type="ECO:0000313" key="3">
    <source>
        <dbReference type="Proteomes" id="UP001344447"/>
    </source>
</evidence>
<sequence>MMSFATRSVLRGSIKVNRLYTTASSTRIPSGFATTATAPKSNSKSSESPMNAFNNKNNNILNNITNNSSVAFGIVEFMVYNDDDGV</sequence>
<dbReference type="EMBL" id="JAVFKY010000002">
    <property type="protein sequence ID" value="KAK5580116.1"/>
    <property type="molecule type" value="Genomic_DNA"/>
</dbReference>
<name>A0AAN7YVP0_9MYCE</name>
<accession>A0AAN7YVP0</accession>
<feature type="region of interest" description="Disordered" evidence="1">
    <location>
        <begin position="30"/>
        <end position="58"/>
    </location>
</feature>
<keyword evidence="3" id="KW-1185">Reference proteome</keyword>
<protein>
    <submittedName>
        <fullName evidence="2">Uncharacterized protein</fullName>
    </submittedName>
</protein>
<organism evidence="2 3">
    <name type="scientific">Dictyostelium firmibasis</name>
    <dbReference type="NCBI Taxonomy" id="79012"/>
    <lineage>
        <taxon>Eukaryota</taxon>
        <taxon>Amoebozoa</taxon>
        <taxon>Evosea</taxon>
        <taxon>Eumycetozoa</taxon>
        <taxon>Dictyostelia</taxon>
        <taxon>Dictyosteliales</taxon>
        <taxon>Dictyosteliaceae</taxon>
        <taxon>Dictyostelium</taxon>
    </lineage>
</organism>
<gene>
    <name evidence="2" type="ORF">RB653_000129</name>
</gene>
<evidence type="ECO:0000256" key="1">
    <source>
        <dbReference type="SAM" id="MobiDB-lite"/>
    </source>
</evidence>
<evidence type="ECO:0000313" key="2">
    <source>
        <dbReference type="EMBL" id="KAK5580116.1"/>
    </source>
</evidence>
<comment type="caution">
    <text evidence="2">The sequence shown here is derived from an EMBL/GenBank/DDBJ whole genome shotgun (WGS) entry which is preliminary data.</text>
</comment>